<dbReference type="PANTHER" id="PTHR33490">
    <property type="entry name" value="BLR5614 PROTEIN-RELATED"/>
    <property type="match status" value="1"/>
</dbReference>
<dbReference type="InterPro" id="IPR002931">
    <property type="entry name" value="Transglutaminase-like"/>
</dbReference>
<name>A0A6N1VEN3_9HYPH</name>
<dbReference type="Pfam" id="PF01841">
    <property type="entry name" value="Transglut_core"/>
    <property type="match status" value="1"/>
</dbReference>
<dbReference type="InterPro" id="IPR013589">
    <property type="entry name" value="Bac_transglu_N"/>
</dbReference>
<proteinExistence type="predicted"/>
<gene>
    <name evidence="2" type="ORF">HTY61_13025</name>
</gene>
<evidence type="ECO:0000259" key="1">
    <source>
        <dbReference type="SMART" id="SM00460"/>
    </source>
</evidence>
<dbReference type="SUPFAM" id="SSF54001">
    <property type="entry name" value="Cysteine proteinases"/>
    <property type="match status" value="1"/>
</dbReference>
<dbReference type="AlphaFoldDB" id="A0A6N1VEN3"/>
<reference evidence="2 3" key="1">
    <citation type="submission" date="2020-06" db="EMBL/GenBank/DDBJ databases">
        <title>Oricola thermophila sp. nov. isolated from a tidal sediments.</title>
        <authorList>
            <person name="Kwon K.K."/>
            <person name="Yang S.-H."/>
            <person name="Park M.-J."/>
        </authorList>
    </citation>
    <scope>NUCLEOTIDE SEQUENCE [LARGE SCALE GENOMIC DNA]</scope>
    <source>
        <strain evidence="2 3">MEBiC13590</strain>
    </source>
</reference>
<feature type="domain" description="Transglutaminase-like" evidence="1">
    <location>
        <begin position="159"/>
        <end position="223"/>
    </location>
</feature>
<sequence length="266" mass="29233">MRLTIAHTTQYRYDHPVQYALQQLRLTPKSRAGQAVVSWDIHVDGGREELEYDDHHNNRVALVSFGDGRTEISIRCEGIVETADNSGVVGAHGGYAPLWLFLRSTPLTRAGNNVRKLARQAAGDHSGDLEKLHALSRLIGETVLWETGYTHSATTAEEAIDHGRGVCQDHAHVFVAAARALGIPARYVSGYLMMDDRVEQDASHAWAEAHVDGIGWIGFDVSNGISPDERYVRVATGLDYTEAAPISGLRLGESPERMLVTLQVQQ</sequence>
<dbReference type="EMBL" id="CP054836">
    <property type="protein sequence ID" value="QKV19314.1"/>
    <property type="molecule type" value="Genomic_DNA"/>
</dbReference>
<dbReference type="Gene3D" id="3.10.620.30">
    <property type="match status" value="1"/>
</dbReference>
<keyword evidence="3" id="KW-1185">Reference proteome</keyword>
<dbReference type="Proteomes" id="UP000509367">
    <property type="component" value="Chromosome"/>
</dbReference>
<evidence type="ECO:0000313" key="3">
    <source>
        <dbReference type="Proteomes" id="UP000509367"/>
    </source>
</evidence>
<dbReference type="RefSeq" id="WP_175277206.1">
    <property type="nucleotide sequence ID" value="NZ_CP054836.1"/>
</dbReference>
<protein>
    <submittedName>
        <fullName evidence="2">Transglutaminase family protein</fullName>
    </submittedName>
</protein>
<dbReference type="InterPro" id="IPR038765">
    <property type="entry name" value="Papain-like_cys_pep_sf"/>
</dbReference>
<dbReference type="Pfam" id="PF08379">
    <property type="entry name" value="Bact_transglu_N"/>
    <property type="match status" value="1"/>
</dbReference>
<dbReference type="KEGG" id="orm:HTY61_13025"/>
<dbReference type="SMART" id="SM00460">
    <property type="entry name" value="TGc"/>
    <property type="match status" value="1"/>
</dbReference>
<dbReference type="PANTHER" id="PTHR33490:SF6">
    <property type="entry name" value="SLL1049 PROTEIN"/>
    <property type="match status" value="1"/>
</dbReference>
<evidence type="ECO:0000313" key="2">
    <source>
        <dbReference type="EMBL" id="QKV19314.1"/>
    </source>
</evidence>
<organism evidence="2 3">
    <name type="scientific">Oricola thermophila</name>
    <dbReference type="NCBI Taxonomy" id="2742145"/>
    <lineage>
        <taxon>Bacteria</taxon>
        <taxon>Pseudomonadati</taxon>
        <taxon>Pseudomonadota</taxon>
        <taxon>Alphaproteobacteria</taxon>
        <taxon>Hyphomicrobiales</taxon>
        <taxon>Ahrensiaceae</taxon>
        <taxon>Oricola</taxon>
    </lineage>
</organism>
<accession>A0A6N1VEN3</accession>